<sequence length="126" mass="14014">MSRALQNLLVPFRRDKKRDFASGTGAELLASKVRQVLLTEGATPHSTGELPWRTSFGAGLSRLRHQRNDTVLAELARVYVRDALARWLPGVQFVQVRVEQDAAMLTLCVRVREGDTTADFDVPLPG</sequence>
<keyword evidence="3" id="KW-1185">Reference proteome</keyword>
<dbReference type="RefSeq" id="WP_120602489.1">
    <property type="nucleotide sequence ID" value="NZ_RAWE01000029.1"/>
</dbReference>
<dbReference type="SUPFAM" id="SSF160719">
    <property type="entry name" value="gpW/gp25-like"/>
    <property type="match status" value="1"/>
</dbReference>
<dbReference type="Proteomes" id="UP000268313">
    <property type="component" value="Unassembled WGS sequence"/>
</dbReference>
<protein>
    <recommendedName>
        <fullName evidence="1">IraD/Gp25-like domain-containing protein</fullName>
    </recommendedName>
</protein>
<dbReference type="EMBL" id="RAWE01000029">
    <property type="protein sequence ID" value="RKH04360.1"/>
    <property type="molecule type" value="Genomic_DNA"/>
</dbReference>
<name>A0A3A8K8G3_9BACT</name>
<accession>A0A3A8K8G3</accession>
<dbReference type="Gene3D" id="3.10.450.40">
    <property type="match status" value="1"/>
</dbReference>
<proteinExistence type="predicted"/>
<comment type="caution">
    <text evidence="2">The sequence shown here is derived from an EMBL/GenBank/DDBJ whole genome shotgun (WGS) entry which is preliminary data.</text>
</comment>
<evidence type="ECO:0000313" key="2">
    <source>
        <dbReference type="EMBL" id="RKH04360.1"/>
    </source>
</evidence>
<feature type="domain" description="IraD/Gp25-like" evidence="1">
    <location>
        <begin position="29"/>
        <end position="104"/>
    </location>
</feature>
<dbReference type="Pfam" id="PF04965">
    <property type="entry name" value="GPW_gp25"/>
    <property type="match status" value="1"/>
</dbReference>
<reference evidence="3" key="1">
    <citation type="submission" date="2018-09" db="EMBL/GenBank/DDBJ databases">
        <authorList>
            <person name="Livingstone P.G."/>
            <person name="Whitworth D.E."/>
        </authorList>
    </citation>
    <scope>NUCLEOTIDE SEQUENCE [LARGE SCALE GENOMIC DNA]</scope>
    <source>
        <strain evidence="3">CA043D</strain>
    </source>
</reference>
<dbReference type="InterPro" id="IPR007048">
    <property type="entry name" value="IraD/Gp25-like"/>
</dbReference>
<gene>
    <name evidence="2" type="ORF">D7X32_11030</name>
</gene>
<organism evidence="2 3">
    <name type="scientific">Corallococcus carmarthensis</name>
    <dbReference type="NCBI Taxonomy" id="2316728"/>
    <lineage>
        <taxon>Bacteria</taxon>
        <taxon>Pseudomonadati</taxon>
        <taxon>Myxococcota</taxon>
        <taxon>Myxococcia</taxon>
        <taxon>Myxococcales</taxon>
        <taxon>Cystobacterineae</taxon>
        <taxon>Myxococcaceae</taxon>
        <taxon>Corallococcus</taxon>
    </lineage>
</organism>
<dbReference type="OrthoDB" id="5384120at2"/>
<evidence type="ECO:0000313" key="3">
    <source>
        <dbReference type="Proteomes" id="UP000268313"/>
    </source>
</evidence>
<dbReference type="AlphaFoldDB" id="A0A3A8K8G3"/>
<evidence type="ECO:0000259" key="1">
    <source>
        <dbReference type="Pfam" id="PF04965"/>
    </source>
</evidence>